<feature type="domain" description="Carboxymuconolactone decarboxylase-like" evidence="1">
    <location>
        <begin position="8"/>
        <end position="69"/>
    </location>
</feature>
<dbReference type="Gene3D" id="1.20.1290.10">
    <property type="entry name" value="AhpD-like"/>
    <property type="match status" value="1"/>
</dbReference>
<evidence type="ECO:0000259" key="1">
    <source>
        <dbReference type="Pfam" id="PF02627"/>
    </source>
</evidence>
<evidence type="ECO:0000313" key="2">
    <source>
        <dbReference type="EMBL" id="MFC3126017.1"/>
    </source>
</evidence>
<dbReference type="InterPro" id="IPR029032">
    <property type="entry name" value="AhpD-like"/>
</dbReference>
<gene>
    <name evidence="2" type="ORF">ACFOD4_13190</name>
</gene>
<organism evidence="2 3">
    <name type="scientific">Teichococcus globiformis</name>
    <dbReference type="NCBI Taxonomy" id="2307229"/>
    <lineage>
        <taxon>Bacteria</taxon>
        <taxon>Pseudomonadati</taxon>
        <taxon>Pseudomonadota</taxon>
        <taxon>Alphaproteobacteria</taxon>
        <taxon>Acetobacterales</taxon>
        <taxon>Roseomonadaceae</taxon>
        <taxon>Roseomonas</taxon>
    </lineage>
</organism>
<dbReference type="NCBIfam" id="TIGR00778">
    <property type="entry name" value="ahpD_dom"/>
    <property type="match status" value="1"/>
</dbReference>
<keyword evidence="3" id="KW-1185">Reference proteome</keyword>
<dbReference type="Pfam" id="PF02627">
    <property type="entry name" value="CMD"/>
    <property type="match status" value="1"/>
</dbReference>
<reference evidence="3" key="1">
    <citation type="journal article" date="2019" name="Int. J. Syst. Evol. Microbiol.">
        <title>The Global Catalogue of Microorganisms (GCM) 10K type strain sequencing project: providing services to taxonomists for standard genome sequencing and annotation.</title>
        <authorList>
            <consortium name="The Broad Institute Genomics Platform"/>
            <consortium name="The Broad Institute Genome Sequencing Center for Infectious Disease"/>
            <person name="Wu L."/>
            <person name="Ma J."/>
        </authorList>
    </citation>
    <scope>NUCLEOTIDE SEQUENCE [LARGE SCALE GENOMIC DNA]</scope>
    <source>
        <strain evidence="3">KCTC 52094</strain>
    </source>
</reference>
<dbReference type="SUPFAM" id="SSF69118">
    <property type="entry name" value="AhpD-like"/>
    <property type="match status" value="1"/>
</dbReference>
<proteinExistence type="predicted"/>
<dbReference type="InterPro" id="IPR004675">
    <property type="entry name" value="AhpD_core"/>
</dbReference>
<dbReference type="PANTHER" id="PTHR33930:SF2">
    <property type="entry name" value="BLR3452 PROTEIN"/>
    <property type="match status" value="1"/>
</dbReference>
<dbReference type="Proteomes" id="UP001595593">
    <property type="component" value="Unassembled WGS sequence"/>
</dbReference>
<protein>
    <submittedName>
        <fullName evidence="2">Carboxymuconolactone decarboxylase family protein</fullName>
    </submittedName>
</protein>
<dbReference type="InterPro" id="IPR003779">
    <property type="entry name" value="CMD-like"/>
</dbReference>
<dbReference type="PANTHER" id="PTHR33930">
    <property type="entry name" value="ALKYL HYDROPEROXIDE REDUCTASE AHPD"/>
    <property type="match status" value="1"/>
</dbReference>
<name>A0ABV7G014_9PROT</name>
<sequence length="82" mass="8228">MSTAGQTTNQLDAKTRELIAVAVGISLRCDGCITVHTDAARKAGTTEAELAETLGVAVSINAGAAIVYSTCALDAFAASAEV</sequence>
<dbReference type="RefSeq" id="WP_379597097.1">
    <property type="nucleotide sequence ID" value="NZ_JBHRTN010000012.1"/>
</dbReference>
<accession>A0ABV7G014</accession>
<dbReference type="EMBL" id="JBHRTN010000012">
    <property type="protein sequence ID" value="MFC3126017.1"/>
    <property type="molecule type" value="Genomic_DNA"/>
</dbReference>
<comment type="caution">
    <text evidence="2">The sequence shown here is derived from an EMBL/GenBank/DDBJ whole genome shotgun (WGS) entry which is preliminary data.</text>
</comment>
<evidence type="ECO:0000313" key="3">
    <source>
        <dbReference type="Proteomes" id="UP001595593"/>
    </source>
</evidence>